<evidence type="ECO:0000256" key="3">
    <source>
        <dbReference type="ARBA" id="ARBA00022723"/>
    </source>
</evidence>
<dbReference type="InterPro" id="IPR000923">
    <property type="entry name" value="BlueCu_1"/>
</dbReference>
<keyword evidence="6" id="KW-0186">Copper</keyword>
<dbReference type="PROSITE" id="PS00079">
    <property type="entry name" value="MULTICOPPER_OXIDASE1"/>
    <property type="match status" value="1"/>
</dbReference>
<evidence type="ECO:0000259" key="8">
    <source>
        <dbReference type="PROSITE" id="PS51007"/>
    </source>
</evidence>
<evidence type="ECO:0000256" key="1">
    <source>
        <dbReference type="ARBA" id="ARBA00022448"/>
    </source>
</evidence>
<dbReference type="GO" id="GO:0020037">
    <property type="term" value="F:heme binding"/>
    <property type="evidence" value="ECO:0007669"/>
    <property type="project" value="InterPro"/>
</dbReference>
<gene>
    <name evidence="9" type="ORF">AVDCRST_MAG53-2066</name>
</gene>
<proteinExistence type="predicted"/>
<dbReference type="InterPro" id="IPR036909">
    <property type="entry name" value="Cyt_c-like_dom_sf"/>
</dbReference>
<dbReference type="InterPro" id="IPR033138">
    <property type="entry name" value="Cu_oxidase_CS"/>
</dbReference>
<dbReference type="GO" id="GO:0005507">
    <property type="term" value="F:copper ion binding"/>
    <property type="evidence" value="ECO:0007669"/>
    <property type="project" value="InterPro"/>
</dbReference>
<dbReference type="Gene3D" id="2.60.40.420">
    <property type="entry name" value="Cupredoxins - blue copper proteins"/>
    <property type="match status" value="1"/>
</dbReference>
<evidence type="ECO:0000256" key="2">
    <source>
        <dbReference type="ARBA" id="ARBA00022617"/>
    </source>
</evidence>
<name>A0A6J4SL36_9ACTN</name>
<dbReference type="SUPFAM" id="SSF46626">
    <property type="entry name" value="Cytochrome c"/>
    <property type="match status" value="1"/>
</dbReference>
<dbReference type="InterPro" id="IPR009056">
    <property type="entry name" value="Cyt_c-like_dom"/>
</dbReference>
<dbReference type="Pfam" id="PF00127">
    <property type="entry name" value="Copper-bind"/>
    <property type="match status" value="1"/>
</dbReference>
<dbReference type="Pfam" id="PF00034">
    <property type="entry name" value="Cytochrom_C"/>
    <property type="match status" value="1"/>
</dbReference>
<keyword evidence="5 7" id="KW-0408">Iron</keyword>
<keyword evidence="3 7" id="KW-0479">Metal-binding</keyword>
<dbReference type="InterPro" id="IPR028871">
    <property type="entry name" value="BlueCu_1_BS"/>
</dbReference>
<dbReference type="SUPFAM" id="SSF49503">
    <property type="entry name" value="Cupredoxins"/>
    <property type="match status" value="1"/>
</dbReference>
<evidence type="ECO:0000256" key="4">
    <source>
        <dbReference type="ARBA" id="ARBA00022982"/>
    </source>
</evidence>
<dbReference type="EMBL" id="CADCVR010000065">
    <property type="protein sequence ID" value="CAA9502160.1"/>
    <property type="molecule type" value="Genomic_DNA"/>
</dbReference>
<evidence type="ECO:0000256" key="5">
    <source>
        <dbReference type="ARBA" id="ARBA00023004"/>
    </source>
</evidence>
<dbReference type="PROSITE" id="PS00196">
    <property type="entry name" value="COPPER_BLUE"/>
    <property type="match status" value="1"/>
</dbReference>
<dbReference type="GO" id="GO:0009055">
    <property type="term" value="F:electron transfer activity"/>
    <property type="evidence" value="ECO:0007669"/>
    <property type="project" value="InterPro"/>
</dbReference>
<keyword evidence="1" id="KW-0813">Transport</keyword>
<feature type="domain" description="Cytochrome c" evidence="8">
    <location>
        <begin position="24"/>
        <end position="116"/>
    </location>
</feature>
<keyword evidence="2 7" id="KW-0349">Heme</keyword>
<dbReference type="Gene3D" id="1.10.760.10">
    <property type="entry name" value="Cytochrome c-like domain"/>
    <property type="match status" value="1"/>
</dbReference>
<sequence length="233" mass="23472">MLAGALIVAAPLGLSACSVKGGEADQIAGKQAFVKKCGSCHILNRAGTKGLAGPDLDEAFRQSLADGLGTDGVRGLVRQQIAHPSMAGVEGAGIMPADLAKGEEAENISEYVAAVVSKSGKDAGLLGAAVKEAGAGKPIVAKGDTLTIPADPSGALLYDSKAAMAEAGTLKLVMTNESGVPHDLVIDGKGKTPVIPKGSVDFSAKFTPGDYVYYCSVPGHRPAGMEGTLTVKK</sequence>
<evidence type="ECO:0000256" key="6">
    <source>
        <dbReference type="ARBA" id="ARBA00023008"/>
    </source>
</evidence>
<evidence type="ECO:0000313" key="9">
    <source>
        <dbReference type="EMBL" id="CAA9502160.1"/>
    </source>
</evidence>
<dbReference type="PROSITE" id="PS51007">
    <property type="entry name" value="CYTC"/>
    <property type="match status" value="1"/>
</dbReference>
<evidence type="ECO:0000256" key="7">
    <source>
        <dbReference type="PROSITE-ProRule" id="PRU00433"/>
    </source>
</evidence>
<protein>
    <recommendedName>
        <fullName evidence="8">Cytochrome c domain-containing protein</fullName>
    </recommendedName>
</protein>
<reference evidence="9" key="1">
    <citation type="submission" date="2020-02" db="EMBL/GenBank/DDBJ databases">
        <authorList>
            <person name="Meier V. D."/>
        </authorList>
    </citation>
    <scope>NUCLEOTIDE SEQUENCE</scope>
    <source>
        <strain evidence="9">AVDCRST_MAG53</strain>
    </source>
</reference>
<accession>A0A6J4SL36</accession>
<dbReference type="InterPro" id="IPR008972">
    <property type="entry name" value="Cupredoxin"/>
</dbReference>
<dbReference type="AlphaFoldDB" id="A0A6J4SL36"/>
<organism evidence="9">
    <name type="scientific">uncultured Solirubrobacteraceae bacterium</name>
    <dbReference type="NCBI Taxonomy" id="1162706"/>
    <lineage>
        <taxon>Bacteria</taxon>
        <taxon>Bacillati</taxon>
        <taxon>Actinomycetota</taxon>
        <taxon>Thermoleophilia</taxon>
        <taxon>Solirubrobacterales</taxon>
        <taxon>Solirubrobacteraceae</taxon>
        <taxon>environmental samples</taxon>
    </lineage>
</organism>
<keyword evidence="4" id="KW-0249">Electron transport</keyword>